<dbReference type="AlphaFoldDB" id="A0A1H0SAF8"/>
<dbReference type="Proteomes" id="UP000199077">
    <property type="component" value="Chromosome I"/>
</dbReference>
<dbReference type="EMBL" id="LT629711">
    <property type="protein sequence ID" value="SDP38753.1"/>
    <property type="molecule type" value="Genomic_DNA"/>
</dbReference>
<reference evidence="2" key="1">
    <citation type="submission" date="2016-10" db="EMBL/GenBank/DDBJ databases">
        <authorList>
            <person name="Varghese N."/>
            <person name="Submissions S."/>
        </authorList>
    </citation>
    <scope>NUCLEOTIDE SEQUENCE [LARGE SCALE GENOMIC DNA]</scope>
    <source>
        <strain evidence="2">DSM 22329</strain>
    </source>
</reference>
<proteinExistence type="predicted"/>
<evidence type="ECO:0000313" key="1">
    <source>
        <dbReference type="EMBL" id="SDP38753.1"/>
    </source>
</evidence>
<dbReference type="RefSeq" id="WP_091785393.1">
    <property type="nucleotide sequence ID" value="NZ_LT629711.1"/>
</dbReference>
<name>A0A1H0SAF8_9MICO</name>
<accession>A0A1H0SAF8</accession>
<dbReference type="OrthoDB" id="10001330at2"/>
<protein>
    <submittedName>
        <fullName evidence="1">Uncharacterized protein</fullName>
    </submittedName>
</protein>
<keyword evidence="2" id="KW-1185">Reference proteome</keyword>
<gene>
    <name evidence="1" type="ORF">SAMN04489867_2274</name>
</gene>
<evidence type="ECO:0000313" key="2">
    <source>
        <dbReference type="Proteomes" id="UP000199077"/>
    </source>
</evidence>
<sequence length="292" mass="30024">MTDWIWLDPHELAWAGVLLRDVSQELIGSTQRTRTACCAPGLGRHAGPLMAEADTVVRQVDMVTEIYLRLAIDVLQRAIAAVQSQQMGSVVGSVGSVSSAIIGGTTVGGFVLGATSPVTTSVVGGVTLGGLVYGGSDGSSLTTSVVGGTMVGGLVYGTGSPSPSAVSIGGGYYHGGGSGMASGVMALAGAAQASQERQQAILARMKASAGGGVSSTDLGAQMLAKMNTDAARKRFDETEVKIAANQPFAGIVQAENADALDGGNRARVIEDQKRFEQKFYEDKFYDDKRDGL</sequence>
<organism evidence="1 2">
    <name type="scientific">Pedococcus dokdonensis</name>
    <dbReference type="NCBI Taxonomy" id="443156"/>
    <lineage>
        <taxon>Bacteria</taxon>
        <taxon>Bacillati</taxon>
        <taxon>Actinomycetota</taxon>
        <taxon>Actinomycetes</taxon>
        <taxon>Micrococcales</taxon>
        <taxon>Intrasporangiaceae</taxon>
        <taxon>Pedococcus</taxon>
    </lineage>
</organism>
<dbReference type="STRING" id="443156.SAMN04489867_2274"/>